<dbReference type="Pfam" id="PF05226">
    <property type="entry name" value="CHASE2"/>
    <property type="match status" value="1"/>
</dbReference>
<evidence type="ECO:0000259" key="3">
    <source>
        <dbReference type="PROSITE" id="PS50112"/>
    </source>
</evidence>
<feature type="domain" description="EAL" evidence="5">
    <location>
        <begin position="738"/>
        <end position="994"/>
    </location>
</feature>
<evidence type="ECO:0000256" key="1">
    <source>
        <dbReference type="SAM" id="MobiDB-lite"/>
    </source>
</evidence>
<feature type="domain" description="PAS" evidence="3">
    <location>
        <begin position="373"/>
        <end position="445"/>
    </location>
</feature>
<dbReference type="InterPro" id="IPR043128">
    <property type="entry name" value="Rev_trsase/Diguanyl_cyclase"/>
</dbReference>
<accession>A0AA96WEZ7</accession>
<dbReference type="InterPro" id="IPR001610">
    <property type="entry name" value="PAC"/>
</dbReference>
<name>A0AA96WEZ7_9CYAN</name>
<dbReference type="InterPro" id="IPR035919">
    <property type="entry name" value="EAL_sf"/>
</dbReference>
<keyword evidence="2" id="KW-0812">Transmembrane</keyword>
<dbReference type="SMART" id="SM00086">
    <property type="entry name" value="PAC"/>
    <property type="match status" value="1"/>
</dbReference>
<evidence type="ECO:0000259" key="5">
    <source>
        <dbReference type="PROSITE" id="PS50883"/>
    </source>
</evidence>
<feature type="compositionally biased region" description="Basic and acidic residues" evidence="1">
    <location>
        <begin position="704"/>
        <end position="717"/>
    </location>
</feature>
<dbReference type="EMBL" id="CP053586">
    <property type="protein sequence ID" value="WNZ23974.1"/>
    <property type="molecule type" value="Genomic_DNA"/>
</dbReference>
<feature type="region of interest" description="Disordered" evidence="1">
    <location>
        <begin position="698"/>
        <end position="745"/>
    </location>
</feature>
<dbReference type="PANTHER" id="PTHR44757">
    <property type="entry name" value="DIGUANYLATE CYCLASE DGCP"/>
    <property type="match status" value="1"/>
</dbReference>
<dbReference type="SMART" id="SM00052">
    <property type="entry name" value="EAL"/>
    <property type="match status" value="1"/>
</dbReference>
<dbReference type="Pfam" id="PF00563">
    <property type="entry name" value="EAL"/>
    <property type="match status" value="1"/>
</dbReference>
<feature type="compositionally biased region" description="Low complexity" evidence="1">
    <location>
        <begin position="721"/>
        <end position="735"/>
    </location>
</feature>
<proteinExistence type="predicted"/>
<dbReference type="InterPro" id="IPR000700">
    <property type="entry name" value="PAS-assoc_C"/>
</dbReference>
<dbReference type="InterPro" id="IPR000160">
    <property type="entry name" value="GGDEF_dom"/>
</dbReference>
<dbReference type="InterPro" id="IPR052155">
    <property type="entry name" value="Biofilm_reg_signaling"/>
</dbReference>
<dbReference type="NCBIfam" id="TIGR00254">
    <property type="entry name" value="GGDEF"/>
    <property type="match status" value="1"/>
</dbReference>
<organism evidence="7">
    <name type="scientific">Leptolyngbya sp. NK1-12</name>
    <dbReference type="NCBI Taxonomy" id="2547451"/>
    <lineage>
        <taxon>Bacteria</taxon>
        <taxon>Bacillati</taxon>
        <taxon>Cyanobacteriota</taxon>
        <taxon>Cyanophyceae</taxon>
        <taxon>Leptolyngbyales</taxon>
        <taxon>Leptolyngbyaceae</taxon>
        <taxon>Leptolyngbya group</taxon>
        <taxon>Leptolyngbya</taxon>
    </lineage>
</organism>
<dbReference type="PROSITE" id="PS50883">
    <property type="entry name" value="EAL"/>
    <property type="match status" value="1"/>
</dbReference>
<dbReference type="CDD" id="cd01949">
    <property type="entry name" value="GGDEF"/>
    <property type="match status" value="1"/>
</dbReference>
<evidence type="ECO:0000259" key="6">
    <source>
        <dbReference type="PROSITE" id="PS50887"/>
    </source>
</evidence>
<dbReference type="RefSeq" id="WP_316429514.1">
    <property type="nucleotide sequence ID" value="NZ_CP053586.1"/>
</dbReference>
<dbReference type="Gene3D" id="3.30.450.20">
    <property type="entry name" value="PAS domain"/>
    <property type="match status" value="1"/>
</dbReference>
<dbReference type="InterPro" id="IPR007890">
    <property type="entry name" value="CHASE2"/>
</dbReference>
<dbReference type="InterPro" id="IPR035965">
    <property type="entry name" value="PAS-like_dom_sf"/>
</dbReference>
<protein>
    <submittedName>
        <fullName evidence="7">EAL domain-containing protein</fullName>
    </submittedName>
</protein>
<dbReference type="SMART" id="SM00091">
    <property type="entry name" value="PAS"/>
    <property type="match status" value="1"/>
</dbReference>
<dbReference type="Pfam" id="PF00990">
    <property type="entry name" value="GGDEF"/>
    <property type="match status" value="1"/>
</dbReference>
<keyword evidence="2" id="KW-0472">Membrane</keyword>
<dbReference type="CDD" id="cd00130">
    <property type="entry name" value="PAS"/>
    <property type="match status" value="1"/>
</dbReference>
<evidence type="ECO:0000259" key="4">
    <source>
        <dbReference type="PROSITE" id="PS50113"/>
    </source>
</evidence>
<dbReference type="NCBIfam" id="TIGR00229">
    <property type="entry name" value="sensory_box"/>
    <property type="match status" value="1"/>
</dbReference>
<evidence type="ECO:0000256" key="2">
    <source>
        <dbReference type="SAM" id="Phobius"/>
    </source>
</evidence>
<feature type="transmembrane region" description="Helical" evidence="2">
    <location>
        <begin position="318"/>
        <end position="342"/>
    </location>
</feature>
<dbReference type="SMART" id="SM00267">
    <property type="entry name" value="GGDEF"/>
    <property type="match status" value="1"/>
</dbReference>
<keyword evidence="2" id="KW-1133">Transmembrane helix</keyword>
<dbReference type="InterPro" id="IPR001633">
    <property type="entry name" value="EAL_dom"/>
</dbReference>
<dbReference type="Gene3D" id="3.30.70.270">
    <property type="match status" value="1"/>
</dbReference>
<dbReference type="PROSITE" id="PS50113">
    <property type="entry name" value="PAC"/>
    <property type="match status" value="1"/>
</dbReference>
<dbReference type="InterPro" id="IPR013655">
    <property type="entry name" value="PAS_fold_3"/>
</dbReference>
<reference evidence="7" key="1">
    <citation type="submission" date="2020-05" db="EMBL/GenBank/DDBJ databases">
        <authorList>
            <person name="Zhu T."/>
            <person name="Keshari N."/>
            <person name="Lu X."/>
        </authorList>
    </citation>
    <scope>NUCLEOTIDE SEQUENCE</scope>
    <source>
        <strain evidence="7">NK1-12</strain>
    </source>
</reference>
<feature type="domain" description="GGDEF" evidence="6">
    <location>
        <begin position="534"/>
        <end position="667"/>
    </location>
</feature>
<feature type="transmembrane region" description="Helical" evidence="2">
    <location>
        <begin position="348"/>
        <end position="367"/>
    </location>
</feature>
<dbReference type="Gene3D" id="3.20.20.450">
    <property type="entry name" value="EAL domain"/>
    <property type="match status" value="1"/>
</dbReference>
<dbReference type="PROSITE" id="PS50112">
    <property type="entry name" value="PAS"/>
    <property type="match status" value="1"/>
</dbReference>
<dbReference type="AlphaFoldDB" id="A0AA96WEZ7"/>
<dbReference type="CDD" id="cd01948">
    <property type="entry name" value="EAL"/>
    <property type="match status" value="1"/>
</dbReference>
<gene>
    <name evidence="7" type="ORF">HJG54_14660</name>
</gene>
<dbReference type="SUPFAM" id="SSF55785">
    <property type="entry name" value="PYP-like sensor domain (PAS domain)"/>
    <property type="match status" value="1"/>
</dbReference>
<dbReference type="SUPFAM" id="SSF141868">
    <property type="entry name" value="EAL domain-like"/>
    <property type="match status" value="1"/>
</dbReference>
<dbReference type="InterPro" id="IPR000014">
    <property type="entry name" value="PAS"/>
</dbReference>
<dbReference type="PANTHER" id="PTHR44757:SF2">
    <property type="entry name" value="BIOFILM ARCHITECTURE MAINTENANCE PROTEIN MBAA"/>
    <property type="match status" value="1"/>
</dbReference>
<dbReference type="InterPro" id="IPR029787">
    <property type="entry name" value="Nucleotide_cyclase"/>
</dbReference>
<sequence>MRFSLKRQQVSNFGFQIHHQVHQWFGTYWQQGLALTLATLMVLMLWQVGVGQLLEHWSYNALFQWRGALPWNQSIAIIEIDEASLQQLNVSPWSRQLYAALINRLAVSEPAVIALDVLFPGVDAEDAELAAAMTQQGRVVLAQAWDLNNQPILSSPALIQTASAIGHIHYAADADGVTRFVTTEIAGTPTLGMAAAQVYTSYATSVSLPKPPTRQIWLNWHSLQQAAHYPLAAVMAGEVPPQRLRNKIVLVGLTGKDGLPTPFQRLNHSVYLHATLISNLLQQNFLVYASRLKTSGMLLIVNLVVLSGTVHWRWFYQLLLWSGLCGAWVGLSWIEFTANIWLPVATPILWFGLTGITLLITKFLLTFQNLRRNETRYALMMQGFNEGVWDWDLKTNRFYFSPRWKQMMGYDPDELGDRPQDWLDRVHPLDRPGLESAIAAYLQGVGSHFEHEYRLLHGDGSYHWMQSRALAVYNPEGIAERLVGSQTDITAQKQAEEELWRSTFFDRLTNLPSWTGFVHDLQQTINQSQQDSRLRFAILWLDLDQFKLVNNSLGSSVGDRLLVAIAQRLQSVLSPTEVVARLGEDEFAILLKSIQDANDAIQIAEQIQQVLACPFSLDDHEVFVTASIGIALSANHYHKPEHLLRDAGTAMYRAKAMGRASYLVFDKSMRTGMLVKLRLESDLRRAIAEGERQSQATLAVEPLSSDRNKQQAAELKELSGAPKASESKASTSATKDIATPADPSLSVTSERYPELELYYQPIVRLSTGQVTGFEALVRWQHAEQGLLFPSRFISMAEETGLIIPLSWWVLRTACRQMSQWRRLFPEMALVMSVNLSSKQFSMAGLTEKIQQILQETDLEPTYLKLELTESMVMENVASVVDVLYQLRTLGIRLAIDDFGTGYSSLSYLPRFPLTTLKIDRSFVDRLDDCHGNLEIVRTILALAHNLRMDVVAEGVETESQATRLREMGCEYGQGFFFYKPLDVEATTQLLAKQSMLTKQSTADR</sequence>
<feature type="domain" description="PAC" evidence="4">
    <location>
        <begin position="449"/>
        <end position="501"/>
    </location>
</feature>
<dbReference type="PROSITE" id="PS50887">
    <property type="entry name" value="GGDEF"/>
    <property type="match status" value="1"/>
</dbReference>
<dbReference type="Pfam" id="PF08447">
    <property type="entry name" value="PAS_3"/>
    <property type="match status" value="1"/>
</dbReference>
<evidence type="ECO:0000313" key="7">
    <source>
        <dbReference type="EMBL" id="WNZ23974.1"/>
    </source>
</evidence>
<dbReference type="SMART" id="SM01080">
    <property type="entry name" value="CHASE2"/>
    <property type="match status" value="1"/>
</dbReference>
<dbReference type="SUPFAM" id="SSF55073">
    <property type="entry name" value="Nucleotide cyclase"/>
    <property type="match status" value="1"/>
</dbReference>